<evidence type="ECO:0000256" key="4">
    <source>
        <dbReference type="ARBA" id="ARBA00022964"/>
    </source>
</evidence>
<dbReference type="SUPFAM" id="SSF51197">
    <property type="entry name" value="Clavaminate synthase-like"/>
    <property type="match status" value="1"/>
</dbReference>
<dbReference type="AlphaFoldDB" id="A0A1G8IAR3"/>
<dbReference type="InterPro" id="IPR005123">
    <property type="entry name" value="Oxoglu/Fe-dep_dioxygenase_dom"/>
</dbReference>
<dbReference type="InterPro" id="IPR006620">
    <property type="entry name" value="Pro_4_hyd_alph"/>
</dbReference>
<comment type="cofactor">
    <cofactor evidence="1">
        <name>L-ascorbate</name>
        <dbReference type="ChEBI" id="CHEBI:38290"/>
    </cofactor>
</comment>
<reference evidence="8 9" key="1">
    <citation type="submission" date="2016-10" db="EMBL/GenBank/DDBJ databases">
        <authorList>
            <person name="de Groot N.N."/>
        </authorList>
    </citation>
    <scope>NUCLEOTIDE SEQUENCE [LARGE SCALE GENOMIC DNA]</scope>
    <source>
        <strain evidence="8 9">DSM 26424</strain>
    </source>
</reference>
<keyword evidence="6" id="KW-0408">Iron</keyword>
<evidence type="ECO:0000313" key="8">
    <source>
        <dbReference type="EMBL" id="SDI15983.1"/>
    </source>
</evidence>
<keyword evidence="3" id="KW-0847">Vitamin C</keyword>
<dbReference type="RefSeq" id="WP_089842764.1">
    <property type="nucleotide sequence ID" value="NZ_FNEJ01000001.1"/>
</dbReference>
<dbReference type="EMBL" id="FNEJ01000001">
    <property type="protein sequence ID" value="SDI15983.1"/>
    <property type="molecule type" value="Genomic_DNA"/>
</dbReference>
<protein>
    <submittedName>
        <fullName evidence="8">PKHD-type hydroxylase</fullName>
    </submittedName>
</protein>
<dbReference type="Proteomes" id="UP000199093">
    <property type="component" value="Unassembled WGS sequence"/>
</dbReference>
<organism evidence="8 9">
    <name type="scientific">Salipiger marinus</name>
    <dbReference type="NCBI Taxonomy" id="555512"/>
    <lineage>
        <taxon>Bacteria</taxon>
        <taxon>Pseudomonadati</taxon>
        <taxon>Pseudomonadota</taxon>
        <taxon>Alphaproteobacteria</taxon>
        <taxon>Rhodobacterales</taxon>
        <taxon>Roseobacteraceae</taxon>
        <taxon>Salipiger</taxon>
    </lineage>
</organism>
<feature type="domain" description="Fe2OG dioxygenase" evidence="7">
    <location>
        <begin position="82"/>
        <end position="179"/>
    </location>
</feature>
<evidence type="ECO:0000256" key="3">
    <source>
        <dbReference type="ARBA" id="ARBA00022896"/>
    </source>
</evidence>
<dbReference type="Pfam" id="PF13640">
    <property type="entry name" value="2OG-FeII_Oxy_3"/>
    <property type="match status" value="1"/>
</dbReference>
<name>A0A1G8IAR3_9RHOB</name>
<evidence type="ECO:0000259" key="7">
    <source>
        <dbReference type="PROSITE" id="PS51471"/>
    </source>
</evidence>
<dbReference type="GO" id="GO:0051213">
    <property type="term" value="F:dioxygenase activity"/>
    <property type="evidence" value="ECO:0007669"/>
    <property type="project" value="UniProtKB-KW"/>
</dbReference>
<dbReference type="PROSITE" id="PS51471">
    <property type="entry name" value="FE2OG_OXY"/>
    <property type="match status" value="1"/>
</dbReference>
<keyword evidence="9" id="KW-1185">Reference proteome</keyword>
<gene>
    <name evidence="8" type="ORF">SAMN04487993_1001334</name>
</gene>
<keyword evidence="2" id="KW-0479">Metal-binding</keyword>
<keyword evidence="4" id="KW-0223">Dioxygenase</keyword>
<dbReference type="OrthoDB" id="9812472at2"/>
<accession>A0A1G8IAR3</accession>
<dbReference type="GO" id="GO:0005506">
    <property type="term" value="F:iron ion binding"/>
    <property type="evidence" value="ECO:0007669"/>
    <property type="project" value="InterPro"/>
</dbReference>
<sequence length="183" mass="20463">MITVHSIPDAFSETDCSRLIEIARGAEASDARLVGQQRAHNLRRADLVWLDDVPETGWVMDRIIDLVRQANRDTYGFDLDAFDESAQVARYGAEREGHFDWHSDVGEGRLASRRKLTMVVQLSEPDAYEGGGLEVMPSNHVVTAVRSRGQATLFPSYLLHRVTPVTGGERFSLTIWAHGPAFR</sequence>
<proteinExistence type="predicted"/>
<evidence type="ECO:0000256" key="5">
    <source>
        <dbReference type="ARBA" id="ARBA00023002"/>
    </source>
</evidence>
<evidence type="ECO:0000313" key="9">
    <source>
        <dbReference type="Proteomes" id="UP000199093"/>
    </source>
</evidence>
<dbReference type="STRING" id="555512.SAMN04487993_1001334"/>
<evidence type="ECO:0000256" key="6">
    <source>
        <dbReference type="ARBA" id="ARBA00023004"/>
    </source>
</evidence>
<dbReference type="InterPro" id="IPR044862">
    <property type="entry name" value="Pro_4_hyd_alph_FE2OG_OXY"/>
</dbReference>
<evidence type="ECO:0000256" key="1">
    <source>
        <dbReference type="ARBA" id="ARBA00001961"/>
    </source>
</evidence>
<dbReference type="GO" id="GO:0031418">
    <property type="term" value="F:L-ascorbic acid binding"/>
    <property type="evidence" value="ECO:0007669"/>
    <property type="project" value="UniProtKB-KW"/>
</dbReference>
<evidence type="ECO:0000256" key="2">
    <source>
        <dbReference type="ARBA" id="ARBA00022723"/>
    </source>
</evidence>
<dbReference type="GO" id="GO:0016705">
    <property type="term" value="F:oxidoreductase activity, acting on paired donors, with incorporation or reduction of molecular oxygen"/>
    <property type="evidence" value="ECO:0007669"/>
    <property type="project" value="InterPro"/>
</dbReference>
<dbReference type="SMART" id="SM00702">
    <property type="entry name" value="P4Hc"/>
    <property type="match status" value="1"/>
</dbReference>
<dbReference type="Gene3D" id="2.60.120.620">
    <property type="entry name" value="q2cbj1_9rhob like domain"/>
    <property type="match status" value="1"/>
</dbReference>
<keyword evidence="5" id="KW-0560">Oxidoreductase</keyword>